<dbReference type="GO" id="GO:0005829">
    <property type="term" value="C:cytosol"/>
    <property type="evidence" value="ECO:0007669"/>
    <property type="project" value="TreeGrafter"/>
</dbReference>
<dbReference type="GO" id="GO:0016560">
    <property type="term" value="P:protein import into peroxisome matrix, docking"/>
    <property type="evidence" value="ECO:0007669"/>
    <property type="project" value="TreeGrafter"/>
</dbReference>
<evidence type="ECO:0000256" key="2">
    <source>
        <dbReference type="ARBA" id="ARBA00022803"/>
    </source>
</evidence>
<protein>
    <submittedName>
        <fullName evidence="5">Uncharacterized protein</fullName>
    </submittedName>
</protein>
<keyword evidence="3" id="KW-0175">Coiled coil</keyword>
<dbReference type="GO" id="GO:0005052">
    <property type="term" value="F:peroxisome matrix targeting signal-1 binding"/>
    <property type="evidence" value="ECO:0007669"/>
    <property type="project" value="TreeGrafter"/>
</dbReference>
<feature type="region of interest" description="Disordered" evidence="4">
    <location>
        <begin position="362"/>
        <end position="384"/>
    </location>
</feature>
<name>A0A6A5UT65_9PLEO</name>
<dbReference type="OrthoDB" id="5407351at2759"/>
<gene>
    <name evidence="5" type="ORF">BU23DRAFT_541322</name>
</gene>
<organism evidence="5 6">
    <name type="scientific">Bimuria novae-zelandiae CBS 107.79</name>
    <dbReference type="NCBI Taxonomy" id="1447943"/>
    <lineage>
        <taxon>Eukaryota</taxon>
        <taxon>Fungi</taxon>
        <taxon>Dikarya</taxon>
        <taxon>Ascomycota</taxon>
        <taxon>Pezizomycotina</taxon>
        <taxon>Dothideomycetes</taxon>
        <taxon>Pleosporomycetidae</taxon>
        <taxon>Pleosporales</taxon>
        <taxon>Massarineae</taxon>
        <taxon>Didymosphaeriaceae</taxon>
        <taxon>Bimuria</taxon>
    </lineage>
</organism>
<feature type="compositionally biased region" description="Basic and acidic residues" evidence="4">
    <location>
        <begin position="370"/>
        <end position="382"/>
    </location>
</feature>
<keyword evidence="1" id="KW-0677">Repeat</keyword>
<dbReference type="GO" id="GO:0005778">
    <property type="term" value="C:peroxisomal membrane"/>
    <property type="evidence" value="ECO:0007669"/>
    <property type="project" value="TreeGrafter"/>
</dbReference>
<feature type="coiled-coil region" evidence="3">
    <location>
        <begin position="205"/>
        <end position="237"/>
    </location>
</feature>
<evidence type="ECO:0000256" key="4">
    <source>
        <dbReference type="SAM" id="MobiDB-lite"/>
    </source>
</evidence>
<dbReference type="PANTHER" id="PTHR10130:SF0">
    <property type="entry name" value="GH08708P"/>
    <property type="match status" value="1"/>
</dbReference>
<evidence type="ECO:0000313" key="6">
    <source>
        <dbReference type="Proteomes" id="UP000800036"/>
    </source>
</evidence>
<dbReference type="EMBL" id="ML976721">
    <property type="protein sequence ID" value="KAF1968373.1"/>
    <property type="molecule type" value="Genomic_DNA"/>
</dbReference>
<feature type="region of interest" description="Disordered" evidence="4">
    <location>
        <begin position="429"/>
        <end position="459"/>
    </location>
</feature>
<evidence type="ECO:0000256" key="1">
    <source>
        <dbReference type="ARBA" id="ARBA00022737"/>
    </source>
</evidence>
<dbReference type="Gene3D" id="6.10.280.230">
    <property type="match status" value="1"/>
</dbReference>
<evidence type="ECO:0000256" key="3">
    <source>
        <dbReference type="SAM" id="Coils"/>
    </source>
</evidence>
<evidence type="ECO:0000313" key="5">
    <source>
        <dbReference type="EMBL" id="KAF1968373.1"/>
    </source>
</evidence>
<sequence>MADALCGPSNALQNFQKHTSVDRTLQQDRLVGRHSPLQGFRSSPGPNAGALDHEFEVFQAGHALSPQPQFQHLPPHLARPPPPQFAQAPPAPDWASDFQRLNISHAPQVPQQRIPVQNTASSWHQDFMGQRGPAVQAPSFQQQQNSFGGMAGYGMSGFSRPGFQQGSFGMMNGSPMSEAAQGKQTAQESAPQFDEAAFEKAFADVQQAEEQAHAESLRQEEALKEETIQDEQVLESEDPALARIREQRPAVYAALKLRSTVDLNTASKAAPYLDALESMETHHELTKDASEAKWVVDTLRQIANREAPQDIKSRSERLIRAINERLMSTYPLLSAPIPINQDSIWEELEAAGYTRTPVPEQVLQQQQPEQKQDEQHQPRHDDDEMAQTAGRLLERVSDNTSEKFQNSQFFSLMRRLRDHEVRVEGDKMVEVSSAQSTSSPSTSVPQHTQAPPQSGDTASATASIEHLNDIYPPAGMDWGWSDPAPSVPATSIPPVDPNILDHADTEFTAPVYSGEEQEYAALSRQSSHEYVTDEVSGQYSYYNVNAAYHR</sequence>
<dbReference type="InterPro" id="IPR024111">
    <property type="entry name" value="PEX5/PEX5L"/>
</dbReference>
<accession>A0A6A5UT65</accession>
<proteinExistence type="predicted"/>
<keyword evidence="2" id="KW-0802">TPR repeat</keyword>
<dbReference type="AlphaFoldDB" id="A0A6A5UT65"/>
<dbReference type="Proteomes" id="UP000800036">
    <property type="component" value="Unassembled WGS sequence"/>
</dbReference>
<feature type="compositionally biased region" description="Low complexity" evidence="4">
    <location>
        <begin position="431"/>
        <end position="446"/>
    </location>
</feature>
<keyword evidence="6" id="KW-1185">Reference proteome</keyword>
<feature type="compositionally biased region" description="Polar residues" evidence="4">
    <location>
        <begin position="447"/>
        <end position="459"/>
    </location>
</feature>
<dbReference type="PANTHER" id="PTHR10130">
    <property type="entry name" value="PEROXISOMAL TARGETING SIGNAL 1 RECEPTOR PEX5"/>
    <property type="match status" value="1"/>
</dbReference>
<reference evidence="5" key="1">
    <citation type="journal article" date="2020" name="Stud. Mycol.">
        <title>101 Dothideomycetes genomes: a test case for predicting lifestyles and emergence of pathogens.</title>
        <authorList>
            <person name="Haridas S."/>
            <person name="Albert R."/>
            <person name="Binder M."/>
            <person name="Bloem J."/>
            <person name="Labutti K."/>
            <person name="Salamov A."/>
            <person name="Andreopoulos B."/>
            <person name="Baker S."/>
            <person name="Barry K."/>
            <person name="Bills G."/>
            <person name="Bluhm B."/>
            <person name="Cannon C."/>
            <person name="Castanera R."/>
            <person name="Culley D."/>
            <person name="Daum C."/>
            <person name="Ezra D."/>
            <person name="Gonzalez J."/>
            <person name="Henrissat B."/>
            <person name="Kuo A."/>
            <person name="Liang C."/>
            <person name="Lipzen A."/>
            <person name="Lutzoni F."/>
            <person name="Magnuson J."/>
            <person name="Mondo S."/>
            <person name="Nolan M."/>
            <person name="Ohm R."/>
            <person name="Pangilinan J."/>
            <person name="Park H.-J."/>
            <person name="Ramirez L."/>
            <person name="Alfaro M."/>
            <person name="Sun H."/>
            <person name="Tritt A."/>
            <person name="Yoshinaga Y."/>
            <person name="Zwiers L.-H."/>
            <person name="Turgeon B."/>
            <person name="Goodwin S."/>
            <person name="Spatafora J."/>
            <person name="Crous P."/>
            <person name="Grigoriev I."/>
        </authorList>
    </citation>
    <scope>NUCLEOTIDE SEQUENCE</scope>
    <source>
        <strain evidence="5">CBS 107.79</strain>
    </source>
</reference>